<dbReference type="Gene3D" id="2.170.130.10">
    <property type="entry name" value="TonB-dependent receptor, plug domain"/>
    <property type="match status" value="1"/>
</dbReference>
<evidence type="ECO:0000256" key="7">
    <source>
        <dbReference type="ARBA" id="ARBA00022729"/>
    </source>
</evidence>
<dbReference type="EMBL" id="CABVHG010000004">
    <property type="protein sequence ID" value="VVM55650.1"/>
    <property type="molecule type" value="Genomic_DNA"/>
</dbReference>
<evidence type="ECO:0000256" key="14">
    <source>
        <dbReference type="SAM" id="Phobius"/>
    </source>
</evidence>
<dbReference type="InterPro" id="IPR010949">
    <property type="entry name" value="TonB_Hb/transfer/lactofer_rcpt"/>
</dbReference>
<evidence type="ECO:0000259" key="15">
    <source>
        <dbReference type="SMART" id="SM00965"/>
    </source>
</evidence>
<evidence type="ECO:0000256" key="6">
    <source>
        <dbReference type="ARBA" id="ARBA00022692"/>
    </source>
</evidence>
<feature type="domain" description="Secretin/TonB short N-terminal" evidence="15">
    <location>
        <begin position="85"/>
        <end position="135"/>
    </location>
</feature>
<keyword evidence="6 12" id="KW-0812">Transmembrane</keyword>
<name>A0A5E6QMD2_PSEFL</name>
<evidence type="ECO:0000256" key="3">
    <source>
        <dbReference type="ARBA" id="ARBA00022448"/>
    </source>
</evidence>
<dbReference type="Gene3D" id="2.40.170.20">
    <property type="entry name" value="TonB-dependent receptor, beta-barrel domain"/>
    <property type="match status" value="1"/>
</dbReference>
<dbReference type="NCBIfam" id="TIGR01786">
    <property type="entry name" value="TonB-hemlactrns"/>
    <property type="match status" value="1"/>
</dbReference>
<keyword evidence="10 12" id="KW-0472">Membrane</keyword>
<dbReference type="SMART" id="SM00965">
    <property type="entry name" value="STN"/>
    <property type="match status" value="1"/>
</dbReference>
<accession>A0A5E6QMD2</accession>
<evidence type="ECO:0000256" key="9">
    <source>
        <dbReference type="ARBA" id="ARBA00023077"/>
    </source>
</evidence>
<dbReference type="PANTHER" id="PTHR30442:SF0">
    <property type="entry name" value="FE(3+) DICITRATE TRANSPORT PROTEIN FECA"/>
    <property type="match status" value="1"/>
</dbReference>
<dbReference type="FunFam" id="2.40.170.20:FF:000014">
    <property type="entry name" value="TonB-dependent haem/haemoglobin receptor"/>
    <property type="match status" value="1"/>
</dbReference>
<dbReference type="InterPro" id="IPR039426">
    <property type="entry name" value="TonB-dep_rcpt-like"/>
</dbReference>
<evidence type="ECO:0000256" key="2">
    <source>
        <dbReference type="ARBA" id="ARBA00009810"/>
    </source>
</evidence>
<sequence length="880" mass="97794">MRVFRSPASSSRLRNHCRPFLAFVAVLGGFILRAFAPFKPLSVRPSLLAACLALSLQAQAAPVQLNLPAQPLAASLSQLAQQAKLQLLFDESLLNSVQAPALQGAYEPLEAISQLLHNSRFALVKVGNTYVVRLREDDATADNSIQLGAVSVVGDGQQVDPSTVGRSTLTQEDIDRYQPSNIPSVLATLPGVNMGGSAKPGGQTINIWGLGDAEDVPMTVDGATKSGFERYQQGTIFIEPELIKNIEVEKGPHSIYTGNGGFGGSVNMTTKDAPDLLQEGRNSGAMLKYGYASNDHQQVYSSALFGRTDDGRMDALVYLTKRDGDDMKLAGTLPDPEGRYPINPQRLPNSALDLDGALLKANLHFNDEHSLGFSWSRSESQRWAPFSSTAYPTPPTQSDINRFGYKDALKRFLANRTTTDTTWSTTYKYQPVNNPLIDLQVKYSESDTQQTDERDATAFFQPSTGGRKMDTEYQDQMLDVRNTSLFATGPLEHAFTSGLQIRHHERDTQMWMPGKSYEIPKYNNGHYQPYFMPSGTVDSQGYFIQDAITLGDVTITPSLRYDHVANKGKPNQAPYYTVAENGHDYSEKTYTGWSPRLSLFWKATANTAFFADYSKTWRAPVLDEQYEVQGIGSRTASSRNLDPERITALRAGNVTNFANVFTADDSMQIRTTLFRNEIKDEIFKATGIGCEAQLANGENISKACGKGLMSNYRNLKGVTIKGFEVESFYDSTYLFGSVSYSWMTGRHDGAYTNPWGPDVWAKDIPAPKWITTLGVKIPSWDAKVGWQAQFVRKTDRLPSDNYREGPASALGDRYYDHYANDDYQLHGLFANWKPQQPYLKGTEVNLTVDNLFNKDYRSELSGEYAYSQGRNAKVSITRFF</sequence>
<dbReference type="Gene3D" id="3.55.50.30">
    <property type="match status" value="1"/>
</dbReference>
<keyword evidence="8" id="KW-0408">Iron</keyword>
<keyword evidence="5" id="KW-0410">Iron transport</keyword>
<keyword evidence="11 12" id="KW-0998">Cell outer membrane</keyword>
<dbReference type="InterPro" id="IPR012910">
    <property type="entry name" value="Plug_dom"/>
</dbReference>
<reference evidence="16" key="1">
    <citation type="submission" date="2019-09" db="EMBL/GenBank/DDBJ databases">
        <authorList>
            <person name="Chandra G."/>
            <person name="Truman W A."/>
        </authorList>
    </citation>
    <scope>NUCLEOTIDE SEQUENCE [LARGE SCALE GENOMIC DNA]</scope>
    <source>
        <strain evidence="16">PS652</strain>
    </source>
</reference>
<dbReference type="CDD" id="cd01347">
    <property type="entry name" value="ligand_gated_channel"/>
    <property type="match status" value="1"/>
</dbReference>
<dbReference type="InterPro" id="IPR036942">
    <property type="entry name" value="Beta-barrel_TonB_sf"/>
</dbReference>
<feature type="transmembrane region" description="Helical" evidence="14">
    <location>
        <begin position="20"/>
        <end position="38"/>
    </location>
</feature>
<evidence type="ECO:0000256" key="12">
    <source>
        <dbReference type="PROSITE-ProRule" id="PRU01360"/>
    </source>
</evidence>
<dbReference type="PANTHER" id="PTHR30442">
    <property type="entry name" value="IRON III DICITRATE TRANSPORT PROTEIN FECA"/>
    <property type="match status" value="1"/>
</dbReference>
<organism evidence="16">
    <name type="scientific">Pseudomonas fluorescens</name>
    <dbReference type="NCBI Taxonomy" id="294"/>
    <lineage>
        <taxon>Bacteria</taxon>
        <taxon>Pseudomonadati</taxon>
        <taxon>Pseudomonadota</taxon>
        <taxon>Gammaproteobacteria</taxon>
        <taxon>Pseudomonadales</taxon>
        <taxon>Pseudomonadaceae</taxon>
        <taxon>Pseudomonas</taxon>
    </lineage>
</organism>
<keyword evidence="16" id="KW-0675">Receptor</keyword>
<proteinExistence type="inferred from homology"/>
<evidence type="ECO:0000256" key="8">
    <source>
        <dbReference type="ARBA" id="ARBA00023004"/>
    </source>
</evidence>
<keyword evidence="3 12" id="KW-0813">Transport</keyword>
<comment type="subcellular location">
    <subcellularLocation>
        <location evidence="1 12">Cell outer membrane</location>
        <topology evidence="1 12">Multi-pass membrane protein</topology>
    </subcellularLocation>
</comment>
<keyword evidence="14" id="KW-1133">Transmembrane helix</keyword>
<dbReference type="NCBIfam" id="TIGR01785">
    <property type="entry name" value="TonB-hemin"/>
    <property type="match status" value="1"/>
</dbReference>
<dbReference type="InterPro" id="IPR011276">
    <property type="entry name" value="TonB_haem/Hb_rcpt"/>
</dbReference>
<keyword evidence="7" id="KW-0732">Signal</keyword>
<dbReference type="AlphaFoldDB" id="A0A5E6QMD2"/>
<dbReference type="InterPro" id="IPR037066">
    <property type="entry name" value="Plug_dom_sf"/>
</dbReference>
<dbReference type="PROSITE" id="PS52016">
    <property type="entry name" value="TONB_DEPENDENT_REC_3"/>
    <property type="match status" value="1"/>
</dbReference>
<evidence type="ECO:0000313" key="16">
    <source>
        <dbReference type="EMBL" id="VVM55650.1"/>
    </source>
</evidence>
<comment type="similarity">
    <text evidence="2 12 13">Belongs to the TonB-dependent receptor family.</text>
</comment>
<evidence type="ECO:0000256" key="10">
    <source>
        <dbReference type="ARBA" id="ARBA00023136"/>
    </source>
</evidence>
<dbReference type="InterPro" id="IPR011662">
    <property type="entry name" value="Secretin/TonB_short_N"/>
</dbReference>
<dbReference type="Pfam" id="PF00593">
    <property type="entry name" value="TonB_dep_Rec_b-barrel"/>
    <property type="match status" value="1"/>
</dbReference>
<keyword evidence="4 12" id="KW-1134">Transmembrane beta strand</keyword>
<keyword evidence="9 13" id="KW-0798">TonB box</keyword>
<evidence type="ECO:0000256" key="11">
    <source>
        <dbReference type="ARBA" id="ARBA00023237"/>
    </source>
</evidence>
<protein>
    <submittedName>
        <fullName evidence="16">TonB-dependent heme receptor A</fullName>
    </submittedName>
</protein>
<dbReference type="GO" id="GO:0009279">
    <property type="term" value="C:cell outer membrane"/>
    <property type="evidence" value="ECO:0007669"/>
    <property type="project" value="UniProtKB-SubCell"/>
</dbReference>
<dbReference type="SUPFAM" id="SSF56935">
    <property type="entry name" value="Porins"/>
    <property type="match status" value="1"/>
</dbReference>
<dbReference type="InterPro" id="IPR000531">
    <property type="entry name" value="Beta-barrel_TonB"/>
</dbReference>
<gene>
    <name evidence="16" type="primary">tdhA</name>
    <name evidence="16" type="ORF">PS652_01021</name>
</gene>
<evidence type="ECO:0000256" key="1">
    <source>
        <dbReference type="ARBA" id="ARBA00004571"/>
    </source>
</evidence>
<evidence type="ECO:0000256" key="13">
    <source>
        <dbReference type="RuleBase" id="RU003357"/>
    </source>
</evidence>
<dbReference type="Pfam" id="PF07715">
    <property type="entry name" value="Plug"/>
    <property type="match status" value="1"/>
</dbReference>
<evidence type="ECO:0000256" key="4">
    <source>
        <dbReference type="ARBA" id="ARBA00022452"/>
    </source>
</evidence>
<dbReference type="GO" id="GO:0015232">
    <property type="term" value="F:heme transmembrane transporter activity"/>
    <property type="evidence" value="ECO:0007669"/>
    <property type="project" value="InterPro"/>
</dbReference>
<evidence type="ECO:0000256" key="5">
    <source>
        <dbReference type="ARBA" id="ARBA00022496"/>
    </source>
</evidence>
<dbReference type="GO" id="GO:0033214">
    <property type="term" value="P:siderophore-iron import into cell"/>
    <property type="evidence" value="ECO:0007669"/>
    <property type="project" value="TreeGrafter"/>
</dbReference>
<keyword evidence="5" id="KW-0406">Ion transport</keyword>